<proteinExistence type="predicted"/>
<dbReference type="NCBIfam" id="TIGR04360">
    <property type="entry name" value="other_trbK"/>
    <property type="match status" value="1"/>
</dbReference>
<accession>A0A7Z8Y361</accession>
<evidence type="ECO:0000313" key="3">
    <source>
        <dbReference type="Proteomes" id="UP000289220"/>
    </source>
</evidence>
<dbReference type="EMBL" id="UXHF01000024">
    <property type="protein sequence ID" value="VDC49825.1"/>
    <property type="molecule type" value="Genomic_DNA"/>
</dbReference>
<dbReference type="AlphaFoldDB" id="A0A7Z8Y361"/>
<sequence length="120" mass="12691">MEGKTLARIAAAVFAGVAITATAIEMTREEKTSADPAAAVVAPAAPDPLREGQRRCQRLGEAGARDAECLRVWAESRDRFLGLDRSPRPAAPQSVPPITASDDPVMKQTAPAEPGVTEER</sequence>
<keyword evidence="3" id="KW-1185">Reference proteome</keyword>
<organism evidence="2 3">
    <name type="scientific">Brevundimonas mediterranea</name>
    <dbReference type="NCBI Taxonomy" id="74329"/>
    <lineage>
        <taxon>Bacteria</taxon>
        <taxon>Pseudomonadati</taxon>
        <taxon>Pseudomonadota</taxon>
        <taxon>Alphaproteobacteria</taxon>
        <taxon>Caulobacterales</taxon>
        <taxon>Caulobacteraceae</taxon>
        <taxon>Brevundimonas</taxon>
    </lineage>
</organism>
<evidence type="ECO:0000256" key="1">
    <source>
        <dbReference type="SAM" id="MobiDB-lite"/>
    </source>
</evidence>
<dbReference type="InterPro" id="IPR027587">
    <property type="entry name" value="TrbK"/>
</dbReference>
<evidence type="ECO:0000313" key="2">
    <source>
        <dbReference type="EMBL" id="VDC49825.1"/>
    </source>
</evidence>
<comment type="caution">
    <text evidence="2">The sequence shown here is derived from an EMBL/GenBank/DDBJ whole genome shotgun (WGS) entry which is preliminary data.</text>
</comment>
<feature type="region of interest" description="Disordered" evidence="1">
    <location>
        <begin position="82"/>
        <end position="120"/>
    </location>
</feature>
<dbReference type="Pfam" id="PF20084">
    <property type="entry name" value="TrbK"/>
    <property type="match status" value="1"/>
</dbReference>
<name>A0A7Z8Y361_9CAUL</name>
<gene>
    <name evidence="2" type="ORF">BREV_BREV_01474</name>
</gene>
<protein>
    <recommendedName>
        <fullName evidence="4">Entry exclusion protein TrbK-alt</fullName>
    </recommendedName>
</protein>
<evidence type="ECO:0008006" key="4">
    <source>
        <dbReference type="Google" id="ProtNLM"/>
    </source>
</evidence>
<dbReference type="Proteomes" id="UP000289220">
    <property type="component" value="Unassembled WGS sequence"/>
</dbReference>
<reference evidence="2 3" key="1">
    <citation type="submission" date="2018-11" db="EMBL/GenBank/DDBJ databases">
        <authorList>
            <person name="Peiro R."/>
            <person name="Begona"/>
            <person name="Cbmso G."/>
            <person name="Lopez M."/>
            <person name="Gonzalez S."/>
            <person name="Sacristan E."/>
            <person name="Castillo E."/>
        </authorList>
    </citation>
    <scope>NUCLEOTIDE SEQUENCE [LARGE SCALE GENOMIC DNA]</scope>
    <source>
        <strain evidence="2">Brev_genome</strain>
    </source>
</reference>